<sequence>MAGSGTSRSGTGHSAAPLSVTVTPIGGRETATWAGPCWCLQSGPAGLLGIGRRLRGRRSQALGRVYQEASTLREWRRSHWVSSYKDWAPVLQSGACGEQSLQVGAPAGPTGDIWLGPSRGKKLVNGQRLLSCCPGYFF</sequence>
<dbReference type="Proteomes" id="UP001066276">
    <property type="component" value="Chromosome 3_2"/>
</dbReference>
<gene>
    <name evidence="1" type="ORF">NDU88_002136</name>
</gene>
<name>A0AAV7TJZ0_PLEWA</name>
<organism evidence="1 2">
    <name type="scientific">Pleurodeles waltl</name>
    <name type="common">Iberian ribbed newt</name>
    <dbReference type="NCBI Taxonomy" id="8319"/>
    <lineage>
        <taxon>Eukaryota</taxon>
        <taxon>Metazoa</taxon>
        <taxon>Chordata</taxon>
        <taxon>Craniata</taxon>
        <taxon>Vertebrata</taxon>
        <taxon>Euteleostomi</taxon>
        <taxon>Amphibia</taxon>
        <taxon>Batrachia</taxon>
        <taxon>Caudata</taxon>
        <taxon>Salamandroidea</taxon>
        <taxon>Salamandridae</taxon>
        <taxon>Pleurodelinae</taxon>
        <taxon>Pleurodeles</taxon>
    </lineage>
</organism>
<comment type="caution">
    <text evidence="1">The sequence shown here is derived from an EMBL/GenBank/DDBJ whole genome shotgun (WGS) entry which is preliminary data.</text>
</comment>
<reference evidence="1" key="1">
    <citation type="journal article" date="2022" name="bioRxiv">
        <title>Sequencing and chromosome-scale assembly of the giantPleurodeles waltlgenome.</title>
        <authorList>
            <person name="Brown T."/>
            <person name="Elewa A."/>
            <person name="Iarovenko S."/>
            <person name="Subramanian E."/>
            <person name="Araus A.J."/>
            <person name="Petzold A."/>
            <person name="Susuki M."/>
            <person name="Suzuki K.-i.T."/>
            <person name="Hayashi T."/>
            <person name="Toyoda A."/>
            <person name="Oliveira C."/>
            <person name="Osipova E."/>
            <person name="Leigh N.D."/>
            <person name="Simon A."/>
            <person name="Yun M.H."/>
        </authorList>
    </citation>
    <scope>NUCLEOTIDE SEQUENCE</scope>
    <source>
        <strain evidence="1">20211129_DDA</strain>
        <tissue evidence="1">Liver</tissue>
    </source>
</reference>
<evidence type="ECO:0000313" key="2">
    <source>
        <dbReference type="Proteomes" id="UP001066276"/>
    </source>
</evidence>
<protein>
    <submittedName>
        <fullName evidence="1">Uncharacterized protein</fullName>
    </submittedName>
</protein>
<evidence type="ECO:0000313" key="1">
    <source>
        <dbReference type="EMBL" id="KAJ1176869.1"/>
    </source>
</evidence>
<accession>A0AAV7TJZ0</accession>
<proteinExistence type="predicted"/>
<dbReference type="AlphaFoldDB" id="A0AAV7TJZ0"/>
<keyword evidence="2" id="KW-1185">Reference proteome</keyword>
<dbReference type="EMBL" id="JANPWB010000006">
    <property type="protein sequence ID" value="KAJ1176869.1"/>
    <property type="molecule type" value="Genomic_DNA"/>
</dbReference>